<evidence type="ECO:0000256" key="1">
    <source>
        <dbReference type="SAM" id="Phobius"/>
    </source>
</evidence>
<gene>
    <name evidence="2" type="ORF">GCM10010923_25120</name>
</gene>
<organism evidence="2 3">
    <name type="scientific">Blastomonas marina</name>
    <dbReference type="NCBI Taxonomy" id="1867408"/>
    <lineage>
        <taxon>Bacteria</taxon>
        <taxon>Pseudomonadati</taxon>
        <taxon>Pseudomonadota</taxon>
        <taxon>Alphaproteobacteria</taxon>
        <taxon>Sphingomonadales</taxon>
        <taxon>Sphingomonadaceae</taxon>
        <taxon>Blastomonas</taxon>
    </lineage>
</organism>
<comment type="caution">
    <text evidence="2">The sequence shown here is derived from an EMBL/GenBank/DDBJ whole genome shotgun (WGS) entry which is preliminary data.</text>
</comment>
<evidence type="ECO:0000313" key="3">
    <source>
        <dbReference type="Proteomes" id="UP000603317"/>
    </source>
</evidence>
<dbReference type="Proteomes" id="UP000603317">
    <property type="component" value="Unassembled WGS sequence"/>
</dbReference>
<keyword evidence="1" id="KW-0472">Membrane</keyword>
<evidence type="ECO:0000313" key="2">
    <source>
        <dbReference type="EMBL" id="GGA13800.1"/>
    </source>
</evidence>
<proteinExistence type="predicted"/>
<accession>A0ABQ1FJ54</accession>
<keyword evidence="3" id="KW-1185">Reference proteome</keyword>
<feature type="transmembrane region" description="Helical" evidence="1">
    <location>
        <begin position="37"/>
        <end position="62"/>
    </location>
</feature>
<keyword evidence="1" id="KW-1133">Transmembrane helix</keyword>
<reference evidence="3" key="1">
    <citation type="journal article" date="2019" name="Int. J. Syst. Evol. Microbiol.">
        <title>The Global Catalogue of Microorganisms (GCM) 10K type strain sequencing project: providing services to taxonomists for standard genome sequencing and annotation.</title>
        <authorList>
            <consortium name="The Broad Institute Genomics Platform"/>
            <consortium name="The Broad Institute Genome Sequencing Center for Infectious Disease"/>
            <person name="Wu L."/>
            <person name="Ma J."/>
        </authorList>
    </citation>
    <scope>NUCLEOTIDE SEQUENCE [LARGE SCALE GENOMIC DNA]</scope>
    <source>
        <strain evidence="3">CGMCC 1.15297</strain>
    </source>
</reference>
<name>A0ABQ1FJ54_9SPHN</name>
<dbReference type="EMBL" id="BMID01000011">
    <property type="protein sequence ID" value="GGA13800.1"/>
    <property type="molecule type" value="Genomic_DNA"/>
</dbReference>
<protein>
    <submittedName>
        <fullName evidence="2">Uncharacterized protein</fullName>
    </submittedName>
</protein>
<keyword evidence="1" id="KW-0812">Transmembrane</keyword>
<sequence length="181" mass="20181">MDITLQKAVIITVARIQSNEILAFLMRDYSEFSTADFVAILPPIVVGIGSASIATAALLVILMEIHRRGHISDRTVHIDGQPLNDEVVNALNEVNETVSTATDLVDRTTSLVEGQGGEIAARELDRVRNIFDYANDIRRNLNEILARLPEEGIALRNIDIDEFRTITTDFLDAFEQFMNIL</sequence>